<dbReference type="Gene3D" id="3.30.2400.10">
    <property type="entry name" value="Major capsid protein gp5"/>
    <property type="match status" value="1"/>
</dbReference>
<dbReference type="EMBL" id="LR797212">
    <property type="protein sequence ID" value="CAB4194199.1"/>
    <property type="molecule type" value="Genomic_DNA"/>
</dbReference>
<dbReference type="InterPro" id="IPR054612">
    <property type="entry name" value="Phage_capsid-like_C"/>
</dbReference>
<organism evidence="7">
    <name type="scientific">uncultured Caudovirales phage</name>
    <dbReference type="NCBI Taxonomy" id="2100421"/>
    <lineage>
        <taxon>Viruses</taxon>
        <taxon>Duplodnaviria</taxon>
        <taxon>Heunggongvirae</taxon>
        <taxon>Uroviricota</taxon>
        <taxon>Caudoviricetes</taxon>
        <taxon>Peduoviridae</taxon>
        <taxon>Maltschvirus</taxon>
        <taxon>Maltschvirus maltsch</taxon>
    </lineage>
</organism>
<accession>A0A6J5T0V5</accession>
<keyword evidence="2" id="KW-0946">Virion</keyword>
<feature type="domain" description="Phage capsid-like C-terminal" evidence="3">
    <location>
        <begin position="145"/>
        <end position="391"/>
    </location>
</feature>
<reference evidence="7" key="1">
    <citation type="submission" date="2020-05" db="EMBL/GenBank/DDBJ databases">
        <authorList>
            <person name="Chiriac C."/>
            <person name="Salcher M."/>
            <person name="Ghai R."/>
            <person name="Kavagutti S V."/>
        </authorList>
    </citation>
    <scope>NUCLEOTIDE SEQUENCE</scope>
</reference>
<evidence type="ECO:0000256" key="1">
    <source>
        <dbReference type="ARBA" id="ARBA00004328"/>
    </source>
</evidence>
<dbReference type="EMBL" id="LR797085">
    <property type="protein sequence ID" value="CAB4186097.1"/>
    <property type="molecule type" value="Genomic_DNA"/>
</dbReference>
<dbReference type="InterPro" id="IPR024455">
    <property type="entry name" value="Phage_capsid"/>
</dbReference>
<evidence type="ECO:0000313" key="8">
    <source>
        <dbReference type="EMBL" id="CAB5231001.1"/>
    </source>
</evidence>
<evidence type="ECO:0000256" key="2">
    <source>
        <dbReference type="ARBA" id="ARBA00022844"/>
    </source>
</evidence>
<sequence length="449" mass="47999">MSNPFLNGLTEKRQAKTDLIEATLNAAADSDRDLTEAELANVEALSSEARKLDERISVIAEIETRNAKAAELAAKIDGATETRIVGGARITSEEATYSERSEHNFLTDALNASFGWDTDAQQRMARYNREVSIERRDVSSSNFAGLVVPQYLVDMYAPLARAGRPTADIARNHDLPAQGMTVNISRITTGTGVDYQAAENDTATETNMDDTLLTVNVNTIAGMQDVSKQAILRGANIEQVVLADLVKAYHTKLDYGILNGDGTSGTPVGLTNLSGTVSVTYTDASPTVAEAYPKLLDAIQQIQSSVFQGPSHIVMHPRRLGWFLAATDTTGRPLVVPNANGPMNAAGTFSGLGYGQSGQYSIVGLPIITDANVVTTAGAGTNQDEIYIVAADEMHLWESPGQPTYVRFEQPDGKVAVRIVMFGFSAFTAGRYPKAVAKIGGTGLVTPTF</sequence>
<dbReference type="SUPFAM" id="SSF56563">
    <property type="entry name" value="Major capsid protein gp5"/>
    <property type="match status" value="1"/>
</dbReference>
<dbReference type="NCBIfam" id="TIGR01554">
    <property type="entry name" value="major_cap_HK97"/>
    <property type="match status" value="1"/>
</dbReference>
<evidence type="ECO:0000313" key="7">
    <source>
        <dbReference type="EMBL" id="CAB4220287.1"/>
    </source>
</evidence>
<evidence type="ECO:0000313" key="5">
    <source>
        <dbReference type="EMBL" id="CAB4186097.1"/>
    </source>
</evidence>
<dbReference type="Pfam" id="PF05065">
    <property type="entry name" value="Phage_capsid"/>
    <property type="match status" value="1"/>
</dbReference>
<dbReference type="GO" id="GO:0044423">
    <property type="term" value="C:virion component"/>
    <property type="evidence" value="ECO:0007669"/>
    <property type="project" value="UniProtKB-KW"/>
</dbReference>
<evidence type="ECO:0000259" key="3">
    <source>
        <dbReference type="Pfam" id="PF05065"/>
    </source>
</evidence>
<proteinExistence type="predicted"/>
<dbReference type="EMBL" id="LR798429">
    <property type="protein sequence ID" value="CAB5231001.1"/>
    <property type="molecule type" value="Genomic_DNA"/>
</dbReference>
<evidence type="ECO:0000313" key="6">
    <source>
        <dbReference type="EMBL" id="CAB4194199.1"/>
    </source>
</evidence>
<evidence type="ECO:0000313" key="4">
    <source>
        <dbReference type="EMBL" id="CAB4173814.1"/>
    </source>
</evidence>
<comment type="subcellular location">
    <subcellularLocation>
        <location evidence="1">Virion</location>
    </subcellularLocation>
</comment>
<dbReference type="EMBL" id="LR796911">
    <property type="protein sequence ID" value="CAB4173814.1"/>
    <property type="molecule type" value="Genomic_DNA"/>
</dbReference>
<dbReference type="EMBL" id="LR797489">
    <property type="protein sequence ID" value="CAB4220287.1"/>
    <property type="molecule type" value="Genomic_DNA"/>
</dbReference>
<protein>
    <submittedName>
        <fullName evidence="7">Major_cap_HK97, phage major capsid protein, HK97 family</fullName>
    </submittedName>
</protein>
<name>A0A6J5T0V5_9CAUD</name>
<gene>
    <name evidence="5" type="ORF">UFOVP1134_15</name>
    <name evidence="6" type="ORF">UFOVP1251_13</name>
    <name evidence="8" type="ORF">UFOVP1585_13</name>
    <name evidence="7" type="ORF">UFOVP1637_23</name>
    <name evidence="4" type="ORF">UFOVP971_13</name>
</gene>